<dbReference type="GO" id="GO:0003677">
    <property type="term" value="F:DNA binding"/>
    <property type="evidence" value="ECO:0007669"/>
    <property type="project" value="InterPro"/>
</dbReference>
<dbReference type="EnsemblMetazoa" id="XM_011407620.1">
    <property type="protein sequence ID" value="XP_011405922.1"/>
    <property type="gene ID" value="LOC105313860"/>
</dbReference>
<accession>A0AAN0IPB0</accession>
<dbReference type="SUPFAM" id="SSF56349">
    <property type="entry name" value="DNA breaking-rejoining enzymes"/>
    <property type="match status" value="1"/>
</dbReference>
<proteinExistence type="predicted"/>
<evidence type="ECO:0000259" key="4">
    <source>
        <dbReference type="Pfam" id="PF12012"/>
    </source>
</evidence>
<dbReference type="Proteomes" id="UP000007879">
    <property type="component" value="Unassembled WGS sequence"/>
</dbReference>
<feature type="domain" description="ZMYM2-like/QRICH1 C-terminal" evidence="4">
    <location>
        <begin position="16"/>
        <end position="159"/>
    </location>
</feature>
<dbReference type="RefSeq" id="XP_011405922.1">
    <property type="nucleotide sequence ID" value="XM_011407620.1"/>
</dbReference>
<evidence type="ECO:0000313" key="5">
    <source>
        <dbReference type="EnsemblMetazoa" id="XP_011405922.1"/>
    </source>
</evidence>
<dbReference type="PANTHER" id="PTHR45736">
    <property type="entry name" value="ZINC FINGER MYM-TYPE PROTEIN"/>
    <property type="match status" value="1"/>
</dbReference>
<dbReference type="InterPro" id="IPR011010">
    <property type="entry name" value="DNA_brk_join_enz"/>
</dbReference>
<dbReference type="AlphaFoldDB" id="A0AAN0IPB0"/>
<keyword evidence="3" id="KW-0832">Ubl conjugation</keyword>
<reference evidence="6" key="1">
    <citation type="journal article" date="2010" name="Nature">
        <title>The Amphimedon queenslandica genome and the evolution of animal complexity.</title>
        <authorList>
            <person name="Srivastava M."/>
            <person name="Simakov O."/>
            <person name="Chapman J."/>
            <person name="Fahey B."/>
            <person name="Gauthier M.E."/>
            <person name="Mitros T."/>
            <person name="Richards G.S."/>
            <person name="Conaco C."/>
            <person name="Dacre M."/>
            <person name="Hellsten U."/>
            <person name="Larroux C."/>
            <person name="Putnam N.H."/>
            <person name="Stanke M."/>
            <person name="Adamska M."/>
            <person name="Darling A."/>
            <person name="Degnan S.M."/>
            <person name="Oakley T.H."/>
            <person name="Plachetzki D.C."/>
            <person name="Zhai Y."/>
            <person name="Adamski M."/>
            <person name="Calcino A."/>
            <person name="Cummins S.F."/>
            <person name="Goodstein D.M."/>
            <person name="Harris C."/>
            <person name="Jackson D.J."/>
            <person name="Leys S.P."/>
            <person name="Shu S."/>
            <person name="Woodcroft B.J."/>
            <person name="Vervoort M."/>
            <person name="Kosik K.S."/>
            <person name="Manning G."/>
            <person name="Degnan B.M."/>
            <person name="Rokhsar D.S."/>
        </authorList>
    </citation>
    <scope>NUCLEOTIDE SEQUENCE [LARGE SCALE GENOMIC DNA]</scope>
</reference>
<keyword evidence="2" id="KW-0597">Phosphoprotein</keyword>
<evidence type="ECO:0000256" key="1">
    <source>
        <dbReference type="ARBA" id="ARBA00022499"/>
    </source>
</evidence>
<keyword evidence="6" id="KW-1185">Reference proteome</keyword>
<keyword evidence="1" id="KW-1017">Isopeptide bond</keyword>
<dbReference type="KEGG" id="aqu:105313860"/>
<dbReference type="PANTHER" id="PTHR45736:SF1">
    <property type="entry name" value="WITHOUT CHILDREN, ISOFORM B"/>
    <property type="match status" value="1"/>
</dbReference>
<evidence type="ECO:0000256" key="2">
    <source>
        <dbReference type="ARBA" id="ARBA00022553"/>
    </source>
</evidence>
<evidence type="ECO:0000256" key="3">
    <source>
        <dbReference type="ARBA" id="ARBA00022843"/>
    </source>
</evidence>
<dbReference type="InterPro" id="IPR021893">
    <property type="entry name" value="ZMYM2-like_C"/>
</dbReference>
<dbReference type="GeneID" id="105313860"/>
<name>A0AAN0IPB0_AMPQE</name>
<dbReference type="Pfam" id="PF12012">
    <property type="entry name" value="DUF3504"/>
    <property type="match status" value="1"/>
</dbReference>
<organism evidence="5 6">
    <name type="scientific">Amphimedon queenslandica</name>
    <name type="common">Sponge</name>
    <dbReference type="NCBI Taxonomy" id="400682"/>
    <lineage>
        <taxon>Eukaryota</taxon>
        <taxon>Metazoa</taxon>
        <taxon>Porifera</taxon>
        <taxon>Demospongiae</taxon>
        <taxon>Heteroscleromorpha</taxon>
        <taxon>Haplosclerida</taxon>
        <taxon>Niphatidae</taxon>
        <taxon>Amphimedon</taxon>
    </lineage>
</organism>
<dbReference type="InterPro" id="IPR051284">
    <property type="entry name" value="ZnF_MYMT-QRICH1"/>
</dbReference>
<evidence type="ECO:0000313" key="6">
    <source>
        <dbReference type="Proteomes" id="UP000007879"/>
    </source>
</evidence>
<protein>
    <recommendedName>
        <fullName evidence="4">ZMYM2-like/QRICH1 C-terminal domain-containing protein</fullName>
    </recommendedName>
</protein>
<reference evidence="5" key="2">
    <citation type="submission" date="2024-06" db="UniProtKB">
        <authorList>
            <consortium name="EnsemblMetazoa"/>
        </authorList>
    </citation>
    <scope>IDENTIFICATION</scope>
</reference>
<sequence length="260" mass="29826">MKRLKADGVGLEKDPISINDEEQLWAKQLLGESSPHVLLDTIVFMCGMYFALRSRKEHRDLKFDLIKVLLIDGKKCIQYTENCYKNNPGGLKHQKIEPKVVTHYENISDPLRCFVKLLEVYYSRCPPPEQRKTDLFYLTPIAKPKGTFWFSAIPVGQNTSKTVSRLRKAAGIEGYKTNYSLRVTTATQLFQAGIDEQIYCHDNKYNTLIQTVSRASLKNISFYPASRRQRLRQWAKQCTEIAAGTSSLIRVASPCRTPWI</sequence>